<reference evidence="2 3" key="1">
    <citation type="journal article" date="2019" name="Int. J. Syst. Evol. Microbiol.">
        <title>Capsulimonas corticalis gen. nov., sp. nov., an aerobic capsulated bacterium, of a novel bacterial order, Capsulimonadales ord. nov., of the class Armatimonadia of the phylum Armatimonadetes.</title>
        <authorList>
            <person name="Li J."/>
            <person name="Kudo C."/>
            <person name="Tonouchi A."/>
        </authorList>
    </citation>
    <scope>NUCLEOTIDE SEQUENCE [LARGE SCALE GENOMIC DNA]</scope>
    <source>
        <strain evidence="2 3">AX-7</strain>
    </source>
</reference>
<dbReference type="KEGG" id="ccot:CCAX7_52530"/>
<dbReference type="GO" id="GO:0015627">
    <property type="term" value="C:type II protein secretion system complex"/>
    <property type="evidence" value="ECO:0007669"/>
    <property type="project" value="InterPro"/>
</dbReference>
<gene>
    <name evidence="2" type="ORF">CCAX7_52530</name>
</gene>
<evidence type="ECO:0000313" key="2">
    <source>
        <dbReference type="EMBL" id="BDI33202.1"/>
    </source>
</evidence>
<dbReference type="InterPro" id="IPR011453">
    <property type="entry name" value="DUF1559"/>
</dbReference>
<name>A0A402CNT2_9BACT</name>
<dbReference type="Pfam" id="PF07963">
    <property type="entry name" value="N_methyl"/>
    <property type="match status" value="1"/>
</dbReference>
<dbReference type="InterPro" id="IPR000983">
    <property type="entry name" value="Bac_GSPG_pilin"/>
</dbReference>
<dbReference type="PRINTS" id="PR00813">
    <property type="entry name" value="BCTERIALGSPG"/>
</dbReference>
<keyword evidence="1" id="KW-0488">Methylation</keyword>
<evidence type="ECO:0000256" key="1">
    <source>
        <dbReference type="ARBA" id="ARBA00022481"/>
    </source>
</evidence>
<protein>
    <submittedName>
        <fullName evidence="2">Uncharacterized protein</fullName>
    </submittedName>
</protein>
<dbReference type="Gene3D" id="3.30.700.10">
    <property type="entry name" value="Glycoprotein, Type 4 Pilin"/>
    <property type="match status" value="1"/>
</dbReference>
<dbReference type="InterPro" id="IPR012902">
    <property type="entry name" value="N_methyl_site"/>
</dbReference>
<organism evidence="2 3">
    <name type="scientific">Capsulimonas corticalis</name>
    <dbReference type="NCBI Taxonomy" id="2219043"/>
    <lineage>
        <taxon>Bacteria</taxon>
        <taxon>Bacillati</taxon>
        <taxon>Armatimonadota</taxon>
        <taxon>Armatimonadia</taxon>
        <taxon>Capsulimonadales</taxon>
        <taxon>Capsulimonadaceae</taxon>
        <taxon>Capsulimonas</taxon>
    </lineage>
</organism>
<dbReference type="OrthoDB" id="255848at2"/>
<dbReference type="Pfam" id="PF07596">
    <property type="entry name" value="SBP_bac_10"/>
    <property type="match status" value="1"/>
</dbReference>
<sequence length="319" mass="33737">MSDYSVFIKRIFERPTKEQITMLHPFKPSRSTSAFTLIELLVVIAIIAILAAILFPVFAKAREKARQTSCASNLRQLGLGFTQYEQDNDELTPVGDPYGQGWGGRIYPYIKSAGVYGCPDDPSSPIAGTSKISYAMNTNLIFGTDNVGDVMTAIFFNGAATYPAIASWGSPSNTVLLFEIQGNTNAVVGGVPQYGVDLTTTEEVRTGNGTGSISGDLFDGPTTNNGVAQYATGDIGGYALNRHYSPPMLKGRHTDGSNYLAADGHVKWLRPERVSGGLSAANASTAEIHDAAHNAGKAAGTGSMTQQSGATVSMTFSAI</sequence>
<keyword evidence="3" id="KW-1185">Reference proteome</keyword>
<evidence type="ECO:0000313" key="3">
    <source>
        <dbReference type="Proteomes" id="UP000287394"/>
    </source>
</evidence>
<dbReference type="EMBL" id="AP025739">
    <property type="protein sequence ID" value="BDI33202.1"/>
    <property type="molecule type" value="Genomic_DNA"/>
</dbReference>
<dbReference type="Proteomes" id="UP000287394">
    <property type="component" value="Chromosome"/>
</dbReference>
<dbReference type="AlphaFoldDB" id="A0A402CNT2"/>
<dbReference type="PANTHER" id="PTHR30093">
    <property type="entry name" value="GENERAL SECRETION PATHWAY PROTEIN G"/>
    <property type="match status" value="1"/>
</dbReference>
<dbReference type="GO" id="GO:0015628">
    <property type="term" value="P:protein secretion by the type II secretion system"/>
    <property type="evidence" value="ECO:0007669"/>
    <property type="project" value="InterPro"/>
</dbReference>
<proteinExistence type="predicted"/>
<dbReference type="SUPFAM" id="SSF54523">
    <property type="entry name" value="Pili subunits"/>
    <property type="match status" value="1"/>
</dbReference>
<accession>A0A402CNT2</accession>
<dbReference type="InterPro" id="IPR045584">
    <property type="entry name" value="Pilin-like"/>
</dbReference>
<dbReference type="NCBIfam" id="TIGR02532">
    <property type="entry name" value="IV_pilin_GFxxxE"/>
    <property type="match status" value="1"/>
</dbReference>